<dbReference type="PANTHER" id="PTHR30231">
    <property type="entry name" value="DNA POLYMERASE III SUBUNIT EPSILON"/>
    <property type="match status" value="1"/>
</dbReference>
<evidence type="ECO:0000256" key="3">
    <source>
        <dbReference type="ARBA" id="ARBA00022839"/>
    </source>
</evidence>
<evidence type="ECO:0000256" key="1">
    <source>
        <dbReference type="ARBA" id="ARBA00022722"/>
    </source>
</evidence>
<dbReference type="GO" id="GO:0004527">
    <property type="term" value="F:exonuclease activity"/>
    <property type="evidence" value="ECO:0007669"/>
    <property type="project" value="UniProtKB-KW"/>
</dbReference>
<evidence type="ECO:0000313" key="5">
    <source>
        <dbReference type="EMBL" id="MFB9732843.1"/>
    </source>
</evidence>
<gene>
    <name evidence="5" type="ORF">ACFFN0_12405</name>
</gene>
<dbReference type="InterPro" id="IPR012337">
    <property type="entry name" value="RNaseH-like_sf"/>
</dbReference>
<dbReference type="CDD" id="cd06127">
    <property type="entry name" value="DEDDh"/>
    <property type="match status" value="1"/>
</dbReference>
<feature type="domain" description="Exonuclease" evidence="4">
    <location>
        <begin position="56"/>
        <end position="234"/>
    </location>
</feature>
<organism evidence="5 6">
    <name type="scientific">Ornithinimicrobium kibberense</name>
    <dbReference type="NCBI Taxonomy" id="282060"/>
    <lineage>
        <taxon>Bacteria</taxon>
        <taxon>Bacillati</taxon>
        <taxon>Actinomycetota</taxon>
        <taxon>Actinomycetes</taxon>
        <taxon>Micrococcales</taxon>
        <taxon>Ornithinimicrobiaceae</taxon>
        <taxon>Ornithinimicrobium</taxon>
    </lineage>
</organism>
<evidence type="ECO:0000313" key="6">
    <source>
        <dbReference type="Proteomes" id="UP001589613"/>
    </source>
</evidence>
<keyword evidence="2" id="KW-0378">Hydrolase</keyword>
<dbReference type="SMART" id="SM00479">
    <property type="entry name" value="EXOIII"/>
    <property type="match status" value="1"/>
</dbReference>
<dbReference type="InterPro" id="IPR036397">
    <property type="entry name" value="RNaseH_sf"/>
</dbReference>
<dbReference type="Pfam" id="PF00929">
    <property type="entry name" value="RNase_T"/>
    <property type="match status" value="1"/>
</dbReference>
<keyword evidence="1" id="KW-0540">Nuclease</keyword>
<dbReference type="PANTHER" id="PTHR30231:SF4">
    <property type="entry name" value="PROTEIN NEN2"/>
    <property type="match status" value="1"/>
</dbReference>
<protein>
    <submittedName>
        <fullName evidence="5">Exonuclease domain-containing protein</fullName>
    </submittedName>
</protein>
<accession>A0ABV5V4W1</accession>
<dbReference type="InterPro" id="IPR013520">
    <property type="entry name" value="Ribonucl_H"/>
</dbReference>
<dbReference type="SUPFAM" id="SSF53098">
    <property type="entry name" value="Ribonuclease H-like"/>
    <property type="match status" value="1"/>
</dbReference>
<reference evidence="5 6" key="1">
    <citation type="submission" date="2024-09" db="EMBL/GenBank/DDBJ databases">
        <authorList>
            <person name="Sun Q."/>
            <person name="Mori K."/>
        </authorList>
    </citation>
    <scope>NUCLEOTIDE SEQUENCE [LARGE SCALE GENOMIC DNA]</scope>
    <source>
        <strain evidence="5 6">JCM 12763</strain>
    </source>
</reference>
<evidence type="ECO:0000259" key="4">
    <source>
        <dbReference type="SMART" id="SM00479"/>
    </source>
</evidence>
<evidence type="ECO:0000256" key="2">
    <source>
        <dbReference type="ARBA" id="ARBA00022801"/>
    </source>
</evidence>
<keyword evidence="6" id="KW-1185">Reference proteome</keyword>
<comment type="caution">
    <text evidence="5">The sequence shown here is derived from an EMBL/GenBank/DDBJ whole genome shotgun (WGS) entry which is preliminary data.</text>
</comment>
<dbReference type="Gene3D" id="3.30.420.10">
    <property type="entry name" value="Ribonuclease H-like superfamily/Ribonuclease H"/>
    <property type="match status" value="1"/>
</dbReference>
<name>A0ABV5V4W1_9MICO</name>
<keyword evidence="3 5" id="KW-0269">Exonuclease</keyword>
<dbReference type="EMBL" id="JBHMAX010000023">
    <property type="protein sequence ID" value="MFB9732843.1"/>
    <property type="molecule type" value="Genomic_DNA"/>
</dbReference>
<dbReference type="Proteomes" id="UP001589613">
    <property type="component" value="Unassembled WGS sequence"/>
</dbReference>
<dbReference type="RefSeq" id="WP_141338392.1">
    <property type="nucleotide sequence ID" value="NZ_JBHMAX010000023.1"/>
</dbReference>
<sequence length="248" mass="27368">MGRWDDWRARLGLGRSPGVRRRGPLREDLDPSLAQAWERLSAAAPYAPGTPLDEVELLALDLETTGLQPSRHEPLSFGLVPVRAGEVVLAGARHLPVRPRGDVGESATLHGLTDDRLATEPTVAEVLPEVMTAFLTDDGHRRVLLAHFAQVETTFLEDAGVRELGTWLDLQVVDTLEVERRLLGAQHSEMRPGAVRLHACRARHHLPRYRAHSALVDAVACGELFLAQTATLALRRKRALLLSDVLER</sequence>
<proteinExistence type="predicted"/>